<dbReference type="InterPro" id="IPR036047">
    <property type="entry name" value="F-box-like_dom_sf"/>
</dbReference>
<proteinExistence type="predicted"/>
<evidence type="ECO:0000259" key="1">
    <source>
        <dbReference type="PROSITE" id="PS50181"/>
    </source>
</evidence>
<dbReference type="PROSITE" id="PS50181">
    <property type="entry name" value="FBOX"/>
    <property type="match status" value="1"/>
</dbReference>
<protein>
    <recommendedName>
        <fullName evidence="1">F-box domain-containing protein</fullName>
    </recommendedName>
</protein>
<sequence>MANVVDLPVELLVKILSSLTCFQLGDCQLICRHFGQVIAEASQLQYVLELGRWKYQEVPRSNRSVADRLQSIRTIQNSWRNPQPRSIVKKSLDLPDISVRERRWWTAHNGAIVRHTKFKPASNGQSVTQIDLIDVLSVLDKPSPKASFMLKFPYNNFYVDVVQGLIVAVELERESTIHLHLLSIVSGGVHPNAQRAAIVRPRPAKDVYMDISVRAVVGPFLCIDNTAGPDSGPGFSCVELFHWPSGECIQVWERQSSAFLPSGILLMAGTQRLQDHLQPFIEVWKVGEEYTPESKPIHVATYLLPLLPLNSYPGMYFGGNTCDVASSGTDLGFRPSQCALLLLNQGGHDLIVSTDVFKDVCTSNADRDRAAEPPVYTWSEWGPSYTRIMSGAWGTSPRCGYRILHGGEIWDFTPNMASEPLDLAASAPQSVCHIHKQECVYSQVGSAAAMPCRRIRADAVMGESKRRDVSYMIETASGPVVLMFHVHFAHHVPPSVSILYL</sequence>
<dbReference type="EMBL" id="JANAWD010000006">
    <property type="protein sequence ID" value="KAJ3491830.1"/>
    <property type="molecule type" value="Genomic_DNA"/>
</dbReference>
<feature type="domain" description="F-box" evidence="1">
    <location>
        <begin position="1"/>
        <end position="47"/>
    </location>
</feature>
<comment type="caution">
    <text evidence="2">The sequence shown here is derived from an EMBL/GenBank/DDBJ whole genome shotgun (WGS) entry which is preliminary data.</text>
</comment>
<reference evidence="2" key="1">
    <citation type="submission" date="2022-07" db="EMBL/GenBank/DDBJ databases">
        <title>Genome Sequence of Physisporinus lineatus.</title>
        <authorList>
            <person name="Buettner E."/>
        </authorList>
    </citation>
    <scope>NUCLEOTIDE SEQUENCE</scope>
    <source>
        <strain evidence="2">VT162</strain>
    </source>
</reference>
<evidence type="ECO:0000313" key="2">
    <source>
        <dbReference type="EMBL" id="KAJ3491830.1"/>
    </source>
</evidence>
<accession>A0AAD5YM10</accession>
<dbReference type="Pfam" id="PF12937">
    <property type="entry name" value="F-box-like"/>
    <property type="match status" value="1"/>
</dbReference>
<name>A0AAD5YM10_9APHY</name>
<gene>
    <name evidence="2" type="ORF">NLI96_g391</name>
</gene>
<dbReference type="AlphaFoldDB" id="A0AAD5YM10"/>
<dbReference type="SUPFAM" id="SSF81383">
    <property type="entry name" value="F-box domain"/>
    <property type="match status" value="1"/>
</dbReference>
<keyword evidence="3" id="KW-1185">Reference proteome</keyword>
<dbReference type="InterPro" id="IPR001810">
    <property type="entry name" value="F-box_dom"/>
</dbReference>
<evidence type="ECO:0000313" key="3">
    <source>
        <dbReference type="Proteomes" id="UP001212997"/>
    </source>
</evidence>
<dbReference type="Proteomes" id="UP001212997">
    <property type="component" value="Unassembled WGS sequence"/>
</dbReference>
<organism evidence="2 3">
    <name type="scientific">Meripilus lineatus</name>
    <dbReference type="NCBI Taxonomy" id="2056292"/>
    <lineage>
        <taxon>Eukaryota</taxon>
        <taxon>Fungi</taxon>
        <taxon>Dikarya</taxon>
        <taxon>Basidiomycota</taxon>
        <taxon>Agaricomycotina</taxon>
        <taxon>Agaricomycetes</taxon>
        <taxon>Polyporales</taxon>
        <taxon>Meripilaceae</taxon>
        <taxon>Meripilus</taxon>
    </lineage>
</organism>